<keyword evidence="3" id="KW-0804">Transcription</keyword>
<reference evidence="6 7" key="1">
    <citation type="submission" date="2021-03" db="EMBL/GenBank/DDBJ databases">
        <title>Sequencing the genomes of 1000 actinobacteria strains.</title>
        <authorList>
            <person name="Klenk H.-P."/>
        </authorList>
    </citation>
    <scope>NUCLEOTIDE SEQUENCE [LARGE SCALE GENOMIC DNA]</scope>
    <source>
        <strain evidence="6 7">DSM 15797</strain>
    </source>
</reference>
<dbReference type="Proteomes" id="UP001296993">
    <property type="component" value="Unassembled WGS sequence"/>
</dbReference>
<evidence type="ECO:0000313" key="6">
    <source>
        <dbReference type="EMBL" id="MBP2387392.1"/>
    </source>
</evidence>
<evidence type="ECO:0000256" key="2">
    <source>
        <dbReference type="ARBA" id="ARBA00023125"/>
    </source>
</evidence>
<keyword evidence="2 4" id="KW-0238">DNA-binding</keyword>
<keyword evidence="1" id="KW-0805">Transcription regulation</keyword>
<keyword evidence="7" id="KW-1185">Reference proteome</keyword>
<sequence>MSVTNHGNPPLRGRAREAQNNDSAILRAAHEVFCERGWGAPMSEVAARAGIGVASIYRRYPSKPVLVNALRILALEQLIERADSCAAAAATPGNPNSAVESFLRRNIVEASAPLVSVSGHQQETTPEIDALAARLEKSLESVIAVDRRLKLVPEHYGPADLMLTFTHLRPNLPVQRERLTEIHLRELDYVLRGLRAAASDGSGVAGRPSSWQEWLQINGAPAAGSRTRHGSN</sequence>
<dbReference type="RefSeq" id="WP_209999614.1">
    <property type="nucleotide sequence ID" value="NZ_BAAAJY010000009.1"/>
</dbReference>
<evidence type="ECO:0000256" key="4">
    <source>
        <dbReference type="PROSITE-ProRule" id="PRU00335"/>
    </source>
</evidence>
<dbReference type="PANTHER" id="PTHR30055">
    <property type="entry name" value="HTH-TYPE TRANSCRIPTIONAL REGULATOR RUTR"/>
    <property type="match status" value="1"/>
</dbReference>
<comment type="caution">
    <text evidence="6">The sequence shown here is derived from an EMBL/GenBank/DDBJ whole genome shotgun (WGS) entry which is preliminary data.</text>
</comment>
<proteinExistence type="predicted"/>
<dbReference type="PANTHER" id="PTHR30055:SF234">
    <property type="entry name" value="HTH-TYPE TRANSCRIPTIONAL REGULATOR BETI"/>
    <property type="match status" value="1"/>
</dbReference>
<dbReference type="Pfam" id="PF00440">
    <property type="entry name" value="TetR_N"/>
    <property type="match status" value="1"/>
</dbReference>
<evidence type="ECO:0000256" key="3">
    <source>
        <dbReference type="ARBA" id="ARBA00023163"/>
    </source>
</evidence>
<dbReference type="InterPro" id="IPR009057">
    <property type="entry name" value="Homeodomain-like_sf"/>
</dbReference>
<gene>
    <name evidence="6" type="ORF">JOF47_002903</name>
</gene>
<evidence type="ECO:0000256" key="1">
    <source>
        <dbReference type="ARBA" id="ARBA00023015"/>
    </source>
</evidence>
<dbReference type="PRINTS" id="PR00455">
    <property type="entry name" value="HTHTETR"/>
</dbReference>
<feature type="DNA-binding region" description="H-T-H motif" evidence="4">
    <location>
        <begin position="41"/>
        <end position="60"/>
    </location>
</feature>
<name>A0ABS4XG06_9MICC</name>
<evidence type="ECO:0000259" key="5">
    <source>
        <dbReference type="PROSITE" id="PS50977"/>
    </source>
</evidence>
<accession>A0ABS4XG06</accession>
<feature type="domain" description="HTH tetR-type" evidence="5">
    <location>
        <begin position="19"/>
        <end position="78"/>
    </location>
</feature>
<dbReference type="InterPro" id="IPR001647">
    <property type="entry name" value="HTH_TetR"/>
</dbReference>
<dbReference type="InterPro" id="IPR050109">
    <property type="entry name" value="HTH-type_TetR-like_transc_reg"/>
</dbReference>
<protein>
    <submittedName>
        <fullName evidence="6">AcrR family transcriptional regulator</fullName>
    </submittedName>
</protein>
<dbReference type="SUPFAM" id="SSF46689">
    <property type="entry name" value="Homeodomain-like"/>
    <property type="match status" value="1"/>
</dbReference>
<dbReference type="Gene3D" id="1.10.357.10">
    <property type="entry name" value="Tetracycline Repressor, domain 2"/>
    <property type="match status" value="1"/>
</dbReference>
<dbReference type="EMBL" id="JAGIOF010000001">
    <property type="protein sequence ID" value="MBP2387392.1"/>
    <property type="molecule type" value="Genomic_DNA"/>
</dbReference>
<dbReference type="PROSITE" id="PS50977">
    <property type="entry name" value="HTH_TETR_2"/>
    <property type="match status" value="1"/>
</dbReference>
<evidence type="ECO:0000313" key="7">
    <source>
        <dbReference type="Proteomes" id="UP001296993"/>
    </source>
</evidence>
<organism evidence="6 7">
    <name type="scientific">Paeniglutamicibacter kerguelensis</name>
    <dbReference type="NCBI Taxonomy" id="254788"/>
    <lineage>
        <taxon>Bacteria</taxon>
        <taxon>Bacillati</taxon>
        <taxon>Actinomycetota</taxon>
        <taxon>Actinomycetes</taxon>
        <taxon>Micrococcales</taxon>
        <taxon>Micrococcaceae</taxon>
        <taxon>Paeniglutamicibacter</taxon>
    </lineage>
</organism>